<sequence length="282" mass="31510">MASISPAWFKEKLAPDGCVEDGCHPDEAQALQEYIEGKTTAEQAAYTITRPVATSAEPGDNLHRLWGLLTDALVEWPSAEETSALIQLMAAIEHLPEESHLTDRARASLHHGPPWNGLPGFGHQWSDEHKRGDWRRTISEQQQITTSERAALRAKVVKIASIEAQMVAAGVGGIPLDWGYECISEALERSDAVLDFEIPMAAEWFKVAGRLIYEGAVHGERSWALEKRQDLWKGQKEMSLVRWEFWEGRLQGLAEQNETRDAAEEALRAMQVAKKEYVNGVS</sequence>
<dbReference type="AlphaFoldDB" id="A0A0F4YMR8"/>
<dbReference type="Pfam" id="PF12311">
    <property type="entry name" value="DUF3632"/>
    <property type="match status" value="1"/>
</dbReference>
<dbReference type="PANTHER" id="PTHR38797">
    <property type="entry name" value="NUCLEAR PORE COMPLEX PROTEIN NUP85-RELATED"/>
    <property type="match status" value="1"/>
</dbReference>
<dbReference type="GeneID" id="25318780"/>
<name>A0A0F4YMR8_RASE3</name>
<dbReference type="InterPro" id="IPR053204">
    <property type="entry name" value="Oxopyrrolidines_Biosynth-assoc"/>
</dbReference>
<dbReference type="EMBL" id="LASV01000339">
    <property type="protein sequence ID" value="KKA19534.1"/>
    <property type="molecule type" value="Genomic_DNA"/>
</dbReference>
<accession>A0A0F4YMR8</accession>
<organism evidence="1 2">
    <name type="scientific">Rasamsonia emersonii (strain ATCC 16479 / CBS 393.64 / IMI 116815)</name>
    <dbReference type="NCBI Taxonomy" id="1408163"/>
    <lineage>
        <taxon>Eukaryota</taxon>
        <taxon>Fungi</taxon>
        <taxon>Dikarya</taxon>
        <taxon>Ascomycota</taxon>
        <taxon>Pezizomycotina</taxon>
        <taxon>Eurotiomycetes</taxon>
        <taxon>Eurotiomycetidae</taxon>
        <taxon>Eurotiales</taxon>
        <taxon>Trichocomaceae</taxon>
        <taxon>Rasamsonia</taxon>
    </lineage>
</organism>
<gene>
    <name evidence="1" type="ORF">T310_6478</name>
</gene>
<proteinExistence type="predicted"/>
<keyword evidence="2" id="KW-1185">Reference proteome</keyword>
<dbReference type="Proteomes" id="UP000053958">
    <property type="component" value="Unassembled WGS sequence"/>
</dbReference>
<comment type="caution">
    <text evidence="1">The sequence shown here is derived from an EMBL/GenBank/DDBJ whole genome shotgun (WGS) entry which is preliminary data.</text>
</comment>
<dbReference type="InterPro" id="IPR022085">
    <property type="entry name" value="OpdG"/>
</dbReference>
<evidence type="ECO:0000313" key="1">
    <source>
        <dbReference type="EMBL" id="KKA19534.1"/>
    </source>
</evidence>
<dbReference type="STRING" id="1408163.A0A0F4YMR8"/>
<dbReference type="RefSeq" id="XP_013326146.1">
    <property type="nucleotide sequence ID" value="XM_013470692.1"/>
</dbReference>
<dbReference type="PANTHER" id="PTHR38797:SF4">
    <property type="entry name" value="NUCLEAR PORE COMPLEX PROTEIN NUP85"/>
    <property type="match status" value="1"/>
</dbReference>
<protein>
    <submittedName>
        <fullName evidence="1">Uncharacterized protein</fullName>
    </submittedName>
</protein>
<dbReference type="OrthoDB" id="5392447at2759"/>
<reference evidence="1 2" key="1">
    <citation type="submission" date="2015-04" db="EMBL/GenBank/DDBJ databases">
        <authorList>
            <person name="Heijne W.H."/>
            <person name="Fedorova N.D."/>
            <person name="Nierman W.C."/>
            <person name="Vollebregt A.W."/>
            <person name="Zhao Z."/>
            <person name="Wu L."/>
            <person name="Kumar M."/>
            <person name="Stam H."/>
            <person name="van den Berg M.A."/>
            <person name="Pel H.J."/>
        </authorList>
    </citation>
    <scope>NUCLEOTIDE SEQUENCE [LARGE SCALE GENOMIC DNA]</scope>
    <source>
        <strain evidence="1 2">CBS 393.64</strain>
    </source>
</reference>
<evidence type="ECO:0000313" key="2">
    <source>
        <dbReference type="Proteomes" id="UP000053958"/>
    </source>
</evidence>